<keyword evidence="3" id="KW-0663">Pyridoxal phosphate</keyword>
<dbReference type="SUPFAM" id="SSF50621">
    <property type="entry name" value="Alanine racemase C-terminal domain-like"/>
    <property type="match status" value="1"/>
</dbReference>
<keyword evidence="4" id="KW-0620">Polyamine biosynthesis</keyword>
<evidence type="ECO:0000256" key="3">
    <source>
        <dbReference type="ARBA" id="ARBA00022898"/>
    </source>
</evidence>
<dbReference type="EMBL" id="JAHQIW010000801">
    <property type="protein sequence ID" value="KAJ1350099.1"/>
    <property type="molecule type" value="Genomic_DNA"/>
</dbReference>
<evidence type="ECO:0000256" key="2">
    <source>
        <dbReference type="ARBA" id="ARBA00008872"/>
    </source>
</evidence>
<evidence type="ECO:0000256" key="6">
    <source>
        <dbReference type="ARBA" id="ARBA00034115"/>
    </source>
</evidence>
<protein>
    <recommendedName>
        <fullName evidence="7">ornithine decarboxylase</fullName>
        <ecNumber evidence="7">4.1.1.17</ecNumber>
    </recommendedName>
</protein>
<dbReference type="InterPro" id="IPR009006">
    <property type="entry name" value="Ala_racemase/Decarboxylase_C"/>
</dbReference>
<comment type="caution">
    <text evidence="14">The sequence shown here is derived from an EMBL/GenBank/DDBJ whole genome shotgun (WGS) entry which is preliminary data.</text>
</comment>
<dbReference type="PRINTS" id="PR01182">
    <property type="entry name" value="ORNDCRBXLASE"/>
</dbReference>
<dbReference type="Pfam" id="PF00278">
    <property type="entry name" value="Orn_DAP_Arg_deC"/>
    <property type="match status" value="1"/>
</dbReference>
<evidence type="ECO:0000256" key="9">
    <source>
        <dbReference type="ARBA" id="ARBA00046672"/>
    </source>
</evidence>
<gene>
    <name evidence="14" type="primary">ODC1</name>
    <name evidence="14" type="ORF">KIN20_005814</name>
</gene>
<evidence type="ECO:0000256" key="8">
    <source>
        <dbReference type="ARBA" id="ARBA00037173"/>
    </source>
</evidence>
<dbReference type="PROSITE" id="PS00878">
    <property type="entry name" value="ODR_DC_2_1"/>
    <property type="match status" value="1"/>
</dbReference>
<sequence length="348" mass="38945">MISRMELIGDDKVGILDKKMDSFDLCRQTALRKDSEEDDEAFMLVDLDVVFEKFALWKRELPMVEPFYAVKCNTDQVLVRTLAALGTGFDCASRNEIDIVMDMGVNPERIIYANPCKTRSFITHAKERNVTMMTFDNFEELVKVAKLHPEAEMILRIAVSDPTATCNLNLKFGADPVKVAPQLLVEAKQLHVNVIGISFHVGSGCNDPSAFHEALGHARRLYDIGVSLGFTMKLVDLGGGYPGTPYHITFEKIAAVIRSSIDEFFPEELGVRFVAEPGRFFAAAPFTLSCNVIHATEVSAEKITRNPEDAENRGFMYYINDGVYGSFNCILFDHVKSCRKTTFRGRNG</sequence>
<comment type="similarity">
    <text evidence="2 11">Belongs to the Orn/Lys/Arg decarboxylase class-II family.</text>
</comment>
<dbReference type="PANTHER" id="PTHR11482">
    <property type="entry name" value="ARGININE/DIAMINOPIMELATE/ORNITHINE DECARBOXYLASE"/>
    <property type="match status" value="1"/>
</dbReference>
<dbReference type="Gene3D" id="2.40.37.10">
    <property type="entry name" value="Lyase, Ornithine Decarboxylase, Chain A, domain 1"/>
    <property type="match status" value="1"/>
</dbReference>
<dbReference type="CDD" id="cd00622">
    <property type="entry name" value="PLPDE_III_ODC"/>
    <property type="match status" value="1"/>
</dbReference>
<evidence type="ECO:0000256" key="1">
    <source>
        <dbReference type="ARBA" id="ARBA00001933"/>
    </source>
</evidence>
<dbReference type="InterPro" id="IPR022653">
    <property type="entry name" value="De-COase2_pyr-phos_BS"/>
</dbReference>
<dbReference type="GO" id="GO:0005737">
    <property type="term" value="C:cytoplasm"/>
    <property type="evidence" value="ECO:0007669"/>
    <property type="project" value="TreeGrafter"/>
</dbReference>
<evidence type="ECO:0000256" key="7">
    <source>
        <dbReference type="ARBA" id="ARBA00034138"/>
    </source>
</evidence>
<dbReference type="FunFam" id="3.20.20.10:FF:000005">
    <property type="entry name" value="Ornithine decarboxylase"/>
    <property type="match status" value="1"/>
</dbReference>
<accession>A0AAD5MT96</accession>
<evidence type="ECO:0000313" key="14">
    <source>
        <dbReference type="EMBL" id="KAJ1350099.1"/>
    </source>
</evidence>
<dbReference type="PANTHER" id="PTHR11482:SF6">
    <property type="entry name" value="ORNITHINE DECARBOXYLASE 1-RELATED"/>
    <property type="match status" value="1"/>
</dbReference>
<organism evidence="14 15">
    <name type="scientific">Parelaphostrongylus tenuis</name>
    <name type="common">Meningeal worm</name>
    <dbReference type="NCBI Taxonomy" id="148309"/>
    <lineage>
        <taxon>Eukaryota</taxon>
        <taxon>Metazoa</taxon>
        <taxon>Ecdysozoa</taxon>
        <taxon>Nematoda</taxon>
        <taxon>Chromadorea</taxon>
        <taxon>Rhabditida</taxon>
        <taxon>Rhabditina</taxon>
        <taxon>Rhabditomorpha</taxon>
        <taxon>Strongyloidea</taxon>
        <taxon>Metastrongylidae</taxon>
        <taxon>Parelaphostrongylus</taxon>
    </lineage>
</organism>
<dbReference type="Gene3D" id="3.20.20.10">
    <property type="entry name" value="Alanine racemase"/>
    <property type="match status" value="1"/>
</dbReference>
<dbReference type="PRINTS" id="PR01179">
    <property type="entry name" value="ODADCRBXLASE"/>
</dbReference>
<evidence type="ECO:0000259" key="12">
    <source>
        <dbReference type="Pfam" id="PF00278"/>
    </source>
</evidence>
<dbReference type="InterPro" id="IPR029066">
    <property type="entry name" value="PLP-binding_barrel"/>
</dbReference>
<dbReference type="InterPro" id="IPR000183">
    <property type="entry name" value="Orn/DAP/Arg_de-COase"/>
</dbReference>
<dbReference type="GO" id="GO:0004586">
    <property type="term" value="F:ornithine decarboxylase activity"/>
    <property type="evidence" value="ECO:0007669"/>
    <property type="project" value="UniProtKB-EC"/>
</dbReference>
<comment type="function">
    <text evidence="8">Catalyzes the first and rate-limiting step of polyamine biosynthesis that converts ornithine into putrescine, which is the precursor for the polyamines, spermidine and spermine. Polyamines are essential for cell proliferation and are implicated in cellular processes, ranging from DNA replication to apoptosis.</text>
</comment>
<evidence type="ECO:0000256" key="11">
    <source>
        <dbReference type="RuleBase" id="RU003737"/>
    </source>
</evidence>
<evidence type="ECO:0000256" key="10">
    <source>
        <dbReference type="ARBA" id="ARBA00049127"/>
    </source>
</evidence>
<name>A0AAD5MT96_PARTN</name>
<dbReference type="InterPro" id="IPR022644">
    <property type="entry name" value="De-COase2_N"/>
</dbReference>
<feature type="domain" description="Orn/DAP/Arg decarboxylase 2 N-terminal" evidence="13">
    <location>
        <begin position="50"/>
        <end position="283"/>
    </location>
</feature>
<comment type="subunit">
    <text evidence="9">Homodimer. Only the dimer is catalytically active, as the active sites are constructed of residues from both monomers.</text>
</comment>
<proteinExistence type="inferred from homology"/>
<keyword evidence="5" id="KW-0456">Lyase</keyword>
<comment type="cofactor">
    <cofactor evidence="1">
        <name>pyridoxal 5'-phosphate</name>
        <dbReference type="ChEBI" id="CHEBI:597326"/>
    </cofactor>
</comment>
<dbReference type="InterPro" id="IPR002433">
    <property type="entry name" value="Orn_de-COase"/>
</dbReference>
<dbReference type="AlphaFoldDB" id="A0AAD5MT96"/>
<dbReference type="InterPro" id="IPR022643">
    <property type="entry name" value="De-COase2_C"/>
</dbReference>
<dbReference type="Proteomes" id="UP001196413">
    <property type="component" value="Unassembled WGS sequence"/>
</dbReference>
<dbReference type="GO" id="GO:0033387">
    <property type="term" value="P:putrescine biosynthetic process from arginine, via ornithine"/>
    <property type="evidence" value="ECO:0007669"/>
    <property type="project" value="TreeGrafter"/>
</dbReference>
<evidence type="ECO:0000256" key="4">
    <source>
        <dbReference type="ARBA" id="ARBA00023115"/>
    </source>
</evidence>
<evidence type="ECO:0000256" key="5">
    <source>
        <dbReference type="ARBA" id="ARBA00023239"/>
    </source>
</evidence>
<dbReference type="EC" id="4.1.1.17" evidence="7"/>
<dbReference type="Pfam" id="PF02784">
    <property type="entry name" value="Orn_Arg_deC_N"/>
    <property type="match status" value="1"/>
</dbReference>
<comment type="pathway">
    <text evidence="6">Amine and polyamine biosynthesis; putrescine biosynthesis via L-ornithine pathway; putrescine from L-ornithine: step 1/1.</text>
</comment>
<reference evidence="14" key="1">
    <citation type="submission" date="2021-06" db="EMBL/GenBank/DDBJ databases">
        <title>Parelaphostrongylus tenuis whole genome reference sequence.</title>
        <authorList>
            <person name="Garwood T.J."/>
            <person name="Larsen P.A."/>
            <person name="Fountain-Jones N.M."/>
            <person name="Garbe J.R."/>
            <person name="Macchietto M.G."/>
            <person name="Kania S.A."/>
            <person name="Gerhold R.W."/>
            <person name="Richards J.E."/>
            <person name="Wolf T.M."/>
        </authorList>
    </citation>
    <scope>NUCLEOTIDE SEQUENCE</scope>
    <source>
        <strain evidence="14">MNPRO001-30</strain>
        <tissue evidence="14">Meninges</tissue>
    </source>
</reference>
<keyword evidence="15" id="KW-1185">Reference proteome</keyword>
<evidence type="ECO:0000259" key="13">
    <source>
        <dbReference type="Pfam" id="PF02784"/>
    </source>
</evidence>
<dbReference type="SUPFAM" id="SSF51419">
    <property type="entry name" value="PLP-binding barrel"/>
    <property type="match status" value="1"/>
</dbReference>
<feature type="domain" description="Orn/DAP/Arg decarboxylase 2 C-terminal" evidence="12">
    <location>
        <begin position="287"/>
        <end position="337"/>
    </location>
</feature>
<evidence type="ECO:0000313" key="15">
    <source>
        <dbReference type="Proteomes" id="UP001196413"/>
    </source>
</evidence>
<comment type="catalytic activity">
    <reaction evidence="10">
        <text>L-ornithine + H(+) = putrescine + CO2</text>
        <dbReference type="Rhea" id="RHEA:22964"/>
        <dbReference type="ChEBI" id="CHEBI:15378"/>
        <dbReference type="ChEBI" id="CHEBI:16526"/>
        <dbReference type="ChEBI" id="CHEBI:46911"/>
        <dbReference type="ChEBI" id="CHEBI:326268"/>
        <dbReference type="EC" id="4.1.1.17"/>
    </reaction>
</comment>